<name>A0ABU8WYB9_9BURK</name>
<dbReference type="InterPro" id="IPR023375">
    <property type="entry name" value="ADC_dom_sf"/>
</dbReference>
<dbReference type="Proteomes" id="UP001385892">
    <property type="component" value="Unassembled WGS sequence"/>
</dbReference>
<protein>
    <submittedName>
        <fullName evidence="1">Acetoacetate decarboxylase family protein</fullName>
    </submittedName>
</protein>
<dbReference type="RefSeq" id="WP_340348486.1">
    <property type="nucleotide sequence ID" value="NZ_JBBKZT010000047.1"/>
</dbReference>
<evidence type="ECO:0000313" key="2">
    <source>
        <dbReference type="Proteomes" id="UP001385892"/>
    </source>
</evidence>
<dbReference type="SUPFAM" id="SSF160104">
    <property type="entry name" value="Acetoacetate decarboxylase-like"/>
    <property type="match status" value="1"/>
</dbReference>
<proteinExistence type="predicted"/>
<organism evidence="1 2">
    <name type="scientific">Variovorax rhizosphaerae</name>
    <dbReference type="NCBI Taxonomy" id="1836200"/>
    <lineage>
        <taxon>Bacteria</taxon>
        <taxon>Pseudomonadati</taxon>
        <taxon>Pseudomonadota</taxon>
        <taxon>Betaproteobacteria</taxon>
        <taxon>Burkholderiales</taxon>
        <taxon>Comamonadaceae</taxon>
        <taxon>Variovorax</taxon>
    </lineage>
</organism>
<dbReference type="Gene3D" id="2.40.400.10">
    <property type="entry name" value="Acetoacetate decarboxylase-like"/>
    <property type="match status" value="1"/>
</dbReference>
<comment type="caution">
    <text evidence="1">The sequence shown here is derived from an EMBL/GenBank/DDBJ whole genome shotgun (WGS) entry which is preliminary data.</text>
</comment>
<gene>
    <name evidence="1" type="ORF">WKW82_38400</name>
</gene>
<sequence length="319" mass="34354">MANLPPFISWIGHGAASLAQPAVFTGAKSFAFGFRTDRAATQKLVDDLLNPVGGGRVHYLSLGWYSMISFMTIDRCTSQVDAIGWEPGRECALWIPLLETNHARGMLRIVLWTPYIFINYTIGMLTGRDVWGWPKVWARIDVPADSPQAPGAFTCSTTVFETLNANTQAQISPLLTVTSRSALPAAGEGVQWTDGRDAARTIGQSLLGGFVSEHIESLIAGPTIPTVQMKQLRDSLDPSLACFQAIVDSPAQMTGFHGGGVLTASDFTLEVLTCESHQIVRDLLGTTPTPGRTTLPIEFAAWLAFDFKALQGAVVVSAT</sequence>
<reference evidence="1 2" key="1">
    <citation type="submission" date="2024-03" db="EMBL/GenBank/DDBJ databases">
        <title>Novel species of the genus Variovorax.</title>
        <authorList>
            <person name="Liu Q."/>
            <person name="Xin Y.-H."/>
        </authorList>
    </citation>
    <scope>NUCLEOTIDE SEQUENCE [LARGE SCALE GENOMIC DNA]</scope>
    <source>
        <strain evidence="1 2">KACC 18900</strain>
    </source>
</reference>
<dbReference type="InterPro" id="IPR010451">
    <property type="entry name" value="Acetoacetate_decarboxylase"/>
</dbReference>
<evidence type="ECO:0000313" key="1">
    <source>
        <dbReference type="EMBL" id="MEJ8852540.1"/>
    </source>
</evidence>
<dbReference type="EMBL" id="JBBKZT010000047">
    <property type="protein sequence ID" value="MEJ8852540.1"/>
    <property type="molecule type" value="Genomic_DNA"/>
</dbReference>
<accession>A0ABU8WYB9</accession>
<dbReference type="Pfam" id="PF06314">
    <property type="entry name" value="ADC"/>
    <property type="match status" value="1"/>
</dbReference>
<keyword evidence="2" id="KW-1185">Reference proteome</keyword>